<evidence type="ECO:0008006" key="3">
    <source>
        <dbReference type="Google" id="ProtNLM"/>
    </source>
</evidence>
<dbReference type="InterPro" id="IPR023393">
    <property type="entry name" value="START-like_dom_sf"/>
</dbReference>
<reference evidence="1 2" key="1">
    <citation type="submission" date="2022-03" db="EMBL/GenBank/DDBJ databases">
        <authorList>
            <person name="Nunn A."/>
            <person name="Chopra R."/>
            <person name="Nunn A."/>
            <person name="Contreras Garrido A."/>
        </authorList>
    </citation>
    <scope>NUCLEOTIDE SEQUENCE [LARGE SCALE GENOMIC DNA]</scope>
</reference>
<keyword evidence="2" id="KW-1185">Reference proteome</keyword>
<proteinExistence type="predicted"/>
<dbReference type="Proteomes" id="UP000836841">
    <property type="component" value="Unassembled WGS sequence"/>
</dbReference>
<protein>
    <recommendedName>
        <fullName evidence="3">Bet v I/Major latex protein domain-containing protein</fullName>
    </recommendedName>
</protein>
<dbReference type="SUPFAM" id="SSF55961">
    <property type="entry name" value="Bet v1-like"/>
    <property type="match status" value="1"/>
</dbReference>
<accession>A0AAU9T7U8</accession>
<dbReference type="Gene3D" id="3.30.530.20">
    <property type="match status" value="1"/>
</dbReference>
<dbReference type="EMBL" id="CAJVSB020000910">
    <property type="protein sequence ID" value="CAH2080520.1"/>
    <property type="molecule type" value="Genomic_DNA"/>
</dbReference>
<evidence type="ECO:0000313" key="1">
    <source>
        <dbReference type="EMBL" id="CAH2080520.1"/>
    </source>
</evidence>
<sequence length="78" mass="8728">MFLTGKLEKICYEIQLVASEDEGTIAKTTSKYYSLDGVEISDDKIKTGQERSGAMFKVLALYQHLICLYVEAKSYPPG</sequence>
<name>A0AAU9T7U8_THLAR</name>
<gene>
    <name evidence="1" type="ORF">TAV2_LOCUS26223</name>
</gene>
<comment type="caution">
    <text evidence="1">The sequence shown here is derived from an EMBL/GenBank/DDBJ whole genome shotgun (WGS) entry which is preliminary data.</text>
</comment>
<evidence type="ECO:0000313" key="2">
    <source>
        <dbReference type="Proteomes" id="UP000836841"/>
    </source>
</evidence>
<organism evidence="1 2">
    <name type="scientific">Thlaspi arvense</name>
    <name type="common">Field penny-cress</name>
    <dbReference type="NCBI Taxonomy" id="13288"/>
    <lineage>
        <taxon>Eukaryota</taxon>
        <taxon>Viridiplantae</taxon>
        <taxon>Streptophyta</taxon>
        <taxon>Embryophyta</taxon>
        <taxon>Tracheophyta</taxon>
        <taxon>Spermatophyta</taxon>
        <taxon>Magnoliopsida</taxon>
        <taxon>eudicotyledons</taxon>
        <taxon>Gunneridae</taxon>
        <taxon>Pentapetalae</taxon>
        <taxon>rosids</taxon>
        <taxon>malvids</taxon>
        <taxon>Brassicales</taxon>
        <taxon>Brassicaceae</taxon>
        <taxon>Thlaspideae</taxon>
        <taxon>Thlaspi</taxon>
    </lineage>
</organism>
<dbReference type="AlphaFoldDB" id="A0AAU9T7U8"/>